<name>A0A1J1HIT5_9DIPT</name>
<dbReference type="EMBL" id="CVRI01000006">
    <property type="protein sequence ID" value="CRK87951.1"/>
    <property type="molecule type" value="Genomic_DNA"/>
</dbReference>
<keyword evidence="2" id="KW-1185">Reference proteome</keyword>
<organism evidence="1 2">
    <name type="scientific">Clunio marinus</name>
    <dbReference type="NCBI Taxonomy" id="568069"/>
    <lineage>
        <taxon>Eukaryota</taxon>
        <taxon>Metazoa</taxon>
        <taxon>Ecdysozoa</taxon>
        <taxon>Arthropoda</taxon>
        <taxon>Hexapoda</taxon>
        <taxon>Insecta</taxon>
        <taxon>Pterygota</taxon>
        <taxon>Neoptera</taxon>
        <taxon>Endopterygota</taxon>
        <taxon>Diptera</taxon>
        <taxon>Nematocera</taxon>
        <taxon>Chironomoidea</taxon>
        <taxon>Chironomidae</taxon>
        <taxon>Clunio</taxon>
    </lineage>
</organism>
<dbReference type="AlphaFoldDB" id="A0A1J1HIT5"/>
<evidence type="ECO:0000313" key="2">
    <source>
        <dbReference type="Proteomes" id="UP000183832"/>
    </source>
</evidence>
<sequence>MILLHLPRAISNKKEQNRPSQSVALRTFLGVVRCHKNIYSTPRAMLPPGNFVYYLKFVLFAESSDKSHR</sequence>
<gene>
    <name evidence="1" type="ORF">CLUMA_CG001737</name>
</gene>
<dbReference type="Proteomes" id="UP000183832">
    <property type="component" value="Unassembled WGS sequence"/>
</dbReference>
<protein>
    <submittedName>
        <fullName evidence="1">CLUMA_CG001737, isoform A</fullName>
    </submittedName>
</protein>
<reference evidence="1 2" key="1">
    <citation type="submission" date="2015-04" db="EMBL/GenBank/DDBJ databases">
        <authorList>
            <person name="Syromyatnikov M.Y."/>
            <person name="Popov V.N."/>
        </authorList>
    </citation>
    <scope>NUCLEOTIDE SEQUENCE [LARGE SCALE GENOMIC DNA]</scope>
</reference>
<accession>A0A1J1HIT5</accession>
<proteinExistence type="predicted"/>
<evidence type="ECO:0000313" key="1">
    <source>
        <dbReference type="EMBL" id="CRK87951.1"/>
    </source>
</evidence>